<comment type="caution">
    <text evidence="1">The sequence shown here is derived from an EMBL/GenBank/DDBJ whole genome shotgun (WGS) entry which is preliminary data.</text>
</comment>
<sequence>MYLDSIKPHIHMPPSFLISVLIVAFLWPMLLPAGVRGSDPYQGCGDSFDCGNRTGIGYPFWLSGWPKYCGHPSFALDCDGEKLTLSYGNLSYRVNDIDASAQILKVSRTDLFSSLCTHADGRNTSFNTSVFEYTPSDSFVNVLYDCYPPNLNAQGGTTAGWLHHFTCAGIDNNFVAISQQPPDQAITGTCETVIQVPVMNTSKILKWDFSHDAMWEAFVNGFELHWIDENKGKCEACRNSNGTCIYDLELEEFKCHCHDGTVSKNTCRSNGQNGGEVQLLSLENGHGGPVASNGFLVEKTVNPQDLLLMRLNVVCMATGNFSDENKLGRGGFGTVYKGVLPDGREIAVKRLSRNSGQGIIELKNEVTLIARLQHQNIVRLLGCSLEEHEKLLIYEYMPNKSLDFFLFDPRMSGVLCWKRRVCIINGIARGLLYLHEDSRLRIIHRDLKASNVLLDQEMNAKISDFGMARIFSIHQDEASTNRIIGTYGYMAPEYAVGGHFSVKSDVYSFGVLLLETVSGRKNNSFDYHEPGKRSLLDFTWKLWNDGQALDLIDHSIRESRDDVRVLKCIHIGLLCVQEDPASRPTMSLIIHMLRDETTVLPRPLRPAFSIGRPHETELAREHPQKDPSTVNGLSLSWISPR</sequence>
<proteinExistence type="predicted"/>
<name>A0ACB9MLY9_9MYRT</name>
<evidence type="ECO:0000313" key="1">
    <source>
        <dbReference type="EMBL" id="KAI4324663.1"/>
    </source>
</evidence>
<dbReference type="Proteomes" id="UP001057402">
    <property type="component" value="Chromosome 9"/>
</dbReference>
<gene>
    <name evidence="1" type="ORF">MLD38_030130</name>
</gene>
<reference evidence="2" key="1">
    <citation type="journal article" date="2023" name="Front. Plant Sci.">
        <title>Chromosomal-level genome assembly of Melastoma candidum provides insights into trichome evolution.</title>
        <authorList>
            <person name="Zhong Y."/>
            <person name="Wu W."/>
            <person name="Sun C."/>
            <person name="Zou P."/>
            <person name="Liu Y."/>
            <person name="Dai S."/>
            <person name="Zhou R."/>
        </authorList>
    </citation>
    <scope>NUCLEOTIDE SEQUENCE [LARGE SCALE GENOMIC DNA]</scope>
</reference>
<accession>A0ACB9MLY9</accession>
<dbReference type="EMBL" id="CM042888">
    <property type="protein sequence ID" value="KAI4324663.1"/>
    <property type="molecule type" value="Genomic_DNA"/>
</dbReference>
<evidence type="ECO:0000313" key="2">
    <source>
        <dbReference type="Proteomes" id="UP001057402"/>
    </source>
</evidence>
<keyword evidence="2" id="KW-1185">Reference proteome</keyword>
<organism evidence="1 2">
    <name type="scientific">Melastoma candidum</name>
    <dbReference type="NCBI Taxonomy" id="119954"/>
    <lineage>
        <taxon>Eukaryota</taxon>
        <taxon>Viridiplantae</taxon>
        <taxon>Streptophyta</taxon>
        <taxon>Embryophyta</taxon>
        <taxon>Tracheophyta</taxon>
        <taxon>Spermatophyta</taxon>
        <taxon>Magnoliopsida</taxon>
        <taxon>eudicotyledons</taxon>
        <taxon>Gunneridae</taxon>
        <taxon>Pentapetalae</taxon>
        <taxon>rosids</taxon>
        <taxon>malvids</taxon>
        <taxon>Myrtales</taxon>
        <taxon>Melastomataceae</taxon>
        <taxon>Melastomatoideae</taxon>
        <taxon>Melastomateae</taxon>
        <taxon>Melastoma</taxon>
    </lineage>
</organism>
<protein>
    <submittedName>
        <fullName evidence="1">Uncharacterized protein</fullName>
    </submittedName>
</protein>